<gene>
    <name evidence="2" type="ORF">CTAYLR_006944</name>
</gene>
<dbReference type="InterPro" id="IPR036465">
    <property type="entry name" value="vWFA_dom_sf"/>
</dbReference>
<dbReference type="PANTHER" id="PTHR34706:SF1">
    <property type="entry name" value="VWFA DOMAIN-CONTAINING PROTEIN"/>
    <property type="match status" value="1"/>
</dbReference>
<dbReference type="PANTHER" id="PTHR34706">
    <property type="entry name" value="SLR1338 PROTEIN"/>
    <property type="match status" value="1"/>
</dbReference>
<reference evidence="2" key="1">
    <citation type="submission" date="2023-01" db="EMBL/GenBank/DDBJ databases">
        <title>Metagenome sequencing of chrysophaentin producing Chrysophaeum taylorii.</title>
        <authorList>
            <person name="Davison J."/>
            <person name="Bewley C."/>
        </authorList>
    </citation>
    <scope>NUCLEOTIDE SEQUENCE</scope>
    <source>
        <strain evidence="2">NIES-1699</strain>
    </source>
</reference>
<dbReference type="EMBL" id="JAQMWT010000358">
    <property type="protein sequence ID" value="KAJ8603267.1"/>
    <property type="molecule type" value="Genomic_DNA"/>
</dbReference>
<comment type="caution">
    <text evidence="2">The sequence shown here is derived from an EMBL/GenBank/DDBJ whole genome shotgun (WGS) entry which is preliminary data.</text>
</comment>
<accession>A0AAD7XPA1</accession>
<dbReference type="SUPFAM" id="SSF53300">
    <property type="entry name" value="vWA-like"/>
    <property type="match status" value="1"/>
</dbReference>
<evidence type="ECO:0000313" key="3">
    <source>
        <dbReference type="Proteomes" id="UP001230188"/>
    </source>
</evidence>
<sequence length="327" mass="36352">MDRAGSLALGTPTDMKGAPPPIEEGEVTAVVTHPQAEEPPVATALAEVVDATPEPTSNHQSEVVTAPIVNTAGGYDASNEDVNVDLSERLATMKETLGLPDPYVADLLKLVGTDIVVIADDSGSMNAITDPRKITEPVTRWEELQQTLRMLVTMLLVVEHVEGFWLKFLNDPEWYKITDKDQLERIFAAKPRAHGKTPLKANLEPIMQGYGSEEKDTLLLILTDGEPSDCSFEELSQIVRSKRHDVFCSFAMCTDEGDVVERYNQVVDPIPGCDITDDYASERTEAIRFGNKLTPYQWLAKMLLVKFPKYDHLDEKRLNHRPCCLLS</sequence>
<dbReference type="AlphaFoldDB" id="A0AAD7XPA1"/>
<keyword evidence="3" id="KW-1185">Reference proteome</keyword>
<evidence type="ECO:0008006" key="4">
    <source>
        <dbReference type="Google" id="ProtNLM"/>
    </source>
</evidence>
<organism evidence="2 3">
    <name type="scientific">Chrysophaeum taylorii</name>
    <dbReference type="NCBI Taxonomy" id="2483200"/>
    <lineage>
        <taxon>Eukaryota</taxon>
        <taxon>Sar</taxon>
        <taxon>Stramenopiles</taxon>
        <taxon>Ochrophyta</taxon>
        <taxon>Pelagophyceae</taxon>
        <taxon>Pelagomonadales</taxon>
        <taxon>Pelagomonadaceae</taxon>
        <taxon>Chrysophaeum</taxon>
    </lineage>
</organism>
<proteinExistence type="predicted"/>
<name>A0AAD7XPA1_9STRA</name>
<feature type="region of interest" description="Disordered" evidence="1">
    <location>
        <begin position="1"/>
        <end position="22"/>
    </location>
</feature>
<evidence type="ECO:0000313" key="2">
    <source>
        <dbReference type="EMBL" id="KAJ8603267.1"/>
    </source>
</evidence>
<dbReference type="Proteomes" id="UP001230188">
    <property type="component" value="Unassembled WGS sequence"/>
</dbReference>
<dbReference type="Gene3D" id="3.40.50.410">
    <property type="entry name" value="von Willebrand factor, type A domain"/>
    <property type="match status" value="1"/>
</dbReference>
<protein>
    <recommendedName>
        <fullName evidence="4">VWFA domain-containing protein</fullName>
    </recommendedName>
</protein>
<evidence type="ECO:0000256" key="1">
    <source>
        <dbReference type="SAM" id="MobiDB-lite"/>
    </source>
</evidence>